<evidence type="ECO:0000313" key="2">
    <source>
        <dbReference type="Proteomes" id="UP000185744"/>
    </source>
</evidence>
<proteinExistence type="predicted"/>
<evidence type="ECO:0000313" key="1">
    <source>
        <dbReference type="EMBL" id="OKY78203.1"/>
    </source>
</evidence>
<dbReference type="InParanoid" id="A0A1Q6DV33"/>
<comment type="caution">
    <text evidence="1">The sequence shown here is derived from an EMBL/GenBank/DDBJ whole genome shotgun (WGS) entry which is preliminary data.</text>
</comment>
<dbReference type="EMBL" id="MSDW01000001">
    <property type="protein sequence ID" value="OKY78203.1"/>
    <property type="molecule type" value="Genomic_DNA"/>
</dbReference>
<dbReference type="STRING" id="1903181.BTN85_0689"/>
<gene>
    <name evidence="1" type="ORF">BTN85_0689</name>
</gene>
<protein>
    <submittedName>
        <fullName evidence="1">Zn finger protein C2C2 type</fullName>
    </submittedName>
</protein>
<accession>A0A1Q6DV33</accession>
<keyword evidence="2" id="KW-1185">Reference proteome</keyword>
<sequence length="38" mass="4493">MGQKYKCKDCSYEGPLIIEANKELVEEIKENYKKRKEG</sequence>
<name>A0A1Q6DV33_METT1</name>
<dbReference type="AlphaFoldDB" id="A0A1Q6DV33"/>
<organism evidence="1 2">
    <name type="scientific">Methanohalarchaeum thermophilum</name>
    <dbReference type="NCBI Taxonomy" id="1903181"/>
    <lineage>
        <taxon>Archaea</taxon>
        <taxon>Methanobacteriati</taxon>
        <taxon>Methanobacteriota</taxon>
        <taxon>Methanonatronarchaeia</taxon>
        <taxon>Methanonatronarchaeales</taxon>
        <taxon>Methanonatronarchaeaceae</taxon>
        <taxon>Candidatus Methanohalarchaeum</taxon>
    </lineage>
</organism>
<dbReference type="Proteomes" id="UP000185744">
    <property type="component" value="Unassembled WGS sequence"/>
</dbReference>
<reference evidence="1" key="1">
    <citation type="submission" date="2016-12" db="EMBL/GenBank/DDBJ databases">
        <title>Discovery of methanogenic haloarchaea.</title>
        <authorList>
            <person name="Sorokin D.Y."/>
            <person name="Makarova K.S."/>
            <person name="Abbas B."/>
            <person name="Ferrer M."/>
            <person name="Golyshin P.N."/>
        </authorList>
    </citation>
    <scope>NUCLEOTIDE SEQUENCE [LARGE SCALE GENOMIC DNA]</scope>
    <source>
        <strain evidence="1">HMET1</strain>
    </source>
</reference>